<dbReference type="Proteomes" id="UP000799777">
    <property type="component" value="Unassembled WGS sequence"/>
</dbReference>
<proteinExistence type="predicted"/>
<evidence type="ECO:0000256" key="1">
    <source>
        <dbReference type="SAM" id="MobiDB-lite"/>
    </source>
</evidence>
<name>A0A9P4HBQ4_9PLEO</name>
<organism evidence="2 3">
    <name type="scientific">Setomelanomma holmii</name>
    <dbReference type="NCBI Taxonomy" id="210430"/>
    <lineage>
        <taxon>Eukaryota</taxon>
        <taxon>Fungi</taxon>
        <taxon>Dikarya</taxon>
        <taxon>Ascomycota</taxon>
        <taxon>Pezizomycotina</taxon>
        <taxon>Dothideomycetes</taxon>
        <taxon>Pleosporomycetidae</taxon>
        <taxon>Pleosporales</taxon>
        <taxon>Pleosporineae</taxon>
        <taxon>Phaeosphaeriaceae</taxon>
        <taxon>Setomelanomma</taxon>
    </lineage>
</organism>
<comment type="caution">
    <text evidence="2">The sequence shown here is derived from an EMBL/GenBank/DDBJ whole genome shotgun (WGS) entry which is preliminary data.</text>
</comment>
<dbReference type="EMBL" id="ML978179">
    <property type="protein sequence ID" value="KAF2031660.1"/>
    <property type="molecule type" value="Genomic_DNA"/>
</dbReference>
<gene>
    <name evidence="2" type="ORF">EK21DRAFT_62744</name>
</gene>
<protein>
    <submittedName>
        <fullName evidence="2">Uncharacterized protein</fullName>
    </submittedName>
</protein>
<feature type="region of interest" description="Disordered" evidence="1">
    <location>
        <begin position="185"/>
        <end position="206"/>
    </location>
</feature>
<evidence type="ECO:0000313" key="3">
    <source>
        <dbReference type="Proteomes" id="UP000799777"/>
    </source>
</evidence>
<dbReference type="AlphaFoldDB" id="A0A9P4HBQ4"/>
<keyword evidence="3" id="KW-1185">Reference proteome</keyword>
<dbReference type="OrthoDB" id="3899662at2759"/>
<accession>A0A9P4HBQ4</accession>
<reference evidence="2" key="1">
    <citation type="journal article" date="2020" name="Stud. Mycol.">
        <title>101 Dothideomycetes genomes: a test case for predicting lifestyles and emergence of pathogens.</title>
        <authorList>
            <person name="Haridas S."/>
            <person name="Albert R."/>
            <person name="Binder M."/>
            <person name="Bloem J."/>
            <person name="Labutti K."/>
            <person name="Salamov A."/>
            <person name="Andreopoulos B."/>
            <person name="Baker S."/>
            <person name="Barry K."/>
            <person name="Bills G."/>
            <person name="Bluhm B."/>
            <person name="Cannon C."/>
            <person name="Castanera R."/>
            <person name="Culley D."/>
            <person name="Daum C."/>
            <person name="Ezra D."/>
            <person name="Gonzalez J."/>
            <person name="Henrissat B."/>
            <person name="Kuo A."/>
            <person name="Liang C."/>
            <person name="Lipzen A."/>
            <person name="Lutzoni F."/>
            <person name="Magnuson J."/>
            <person name="Mondo S."/>
            <person name="Nolan M."/>
            <person name="Ohm R."/>
            <person name="Pangilinan J."/>
            <person name="Park H.-J."/>
            <person name="Ramirez L."/>
            <person name="Alfaro M."/>
            <person name="Sun H."/>
            <person name="Tritt A."/>
            <person name="Yoshinaga Y."/>
            <person name="Zwiers L.-H."/>
            <person name="Turgeon B."/>
            <person name="Goodwin S."/>
            <person name="Spatafora J."/>
            <person name="Crous P."/>
            <person name="Grigoriev I."/>
        </authorList>
    </citation>
    <scope>NUCLEOTIDE SEQUENCE</scope>
    <source>
        <strain evidence="2">CBS 110217</strain>
    </source>
</reference>
<sequence>MYSAFLALPTELRCNIYDYLLADSQAVTISAGYITIFGNRIQDRARKHDIPGLPLGLAPLARSHYDASLLSVAKPPEIAIDHGWMGDVEQTNSTLGMPAPLALQLTCHLVKDELTDYMRGRRQIKAARAQSLASNVDDQKSFTGIDEEGLSLHVTYPYGLLVLKSKYPYLLKQARRVYVSGYYTNPKDLEPGSPASPEGSDEERPTLSGSFAIAESFGTPAPMRTFRRRPFATAFAGASTDTRPAQRPRLRLDPPIAQQDRRASSTQTTFPPFFETTNALAPAALSHLIRTLFPPEASQVTKLSARILYPGENSYGTVWDDTNSPVTHILRSVCGGKIDMKVKRGPLATGLHMTVQPKTDGRIVSTSWENWRANATVRSTMRTPRMGVEDLDKFLVGEDENS</sequence>
<evidence type="ECO:0000313" key="2">
    <source>
        <dbReference type="EMBL" id="KAF2031660.1"/>
    </source>
</evidence>